<dbReference type="InterPro" id="IPR001806">
    <property type="entry name" value="Small_GTPase"/>
</dbReference>
<sequence length="250" mass="28329">MGAAHKKSIEGPQLRAKCLIVGQLQVGKTSLVQRYNNEDFSSEYNPTLGCNLKSFTIDYYGLGVQLLVMDSLSDMDLQLECRLKSIKNADAIALVFDLSNSTTFEDIPAKLDLFKKNEYRKKEVLLIGTKADKEVREVSAEEVNKVIETENDLKIFYIETSAKNDLNVAPVFIKAIEIGVGYQALNWERRKYFLWVVKHMTPPAAEEGGGIHWANLCEAIPSMISKRNRRKEIPLYQIPIELIPKIGEFL</sequence>
<dbReference type="SMART" id="SM00175">
    <property type="entry name" value="RAB"/>
    <property type="match status" value="1"/>
</dbReference>
<dbReference type="Proteomes" id="UP001162131">
    <property type="component" value="Unassembled WGS sequence"/>
</dbReference>
<dbReference type="Pfam" id="PF00071">
    <property type="entry name" value="Ras"/>
    <property type="match status" value="1"/>
</dbReference>
<reference evidence="2" key="1">
    <citation type="submission" date="2021-09" db="EMBL/GenBank/DDBJ databases">
        <authorList>
            <consortium name="AG Swart"/>
            <person name="Singh M."/>
            <person name="Singh A."/>
            <person name="Seah K."/>
            <person name="Emmerich C."/>
        </authorList>
    </citation>
    <scope>NUCLEOTIDE SEQUENCE</scope>
    <source>
        <strain evidence="2">ATCC30299</strain>
    </source>
</reference>
<dbReference type="PRINTS" id="PR00449">
    <property type="entry name" value="RASTRNSFRMNG"/>
</dbReference>
<proteinExistence type="predicted"/>
<dbReference type="CDD" id="cd00154">
    <property type="entry name" value="Rab"/>
    <property type="match status" value="1"/>
</dbReference>
<keyword evidence="1" id="KW-0547">Nucleotide-binding</keyword>
<dbReference type="SUPFAM" id="SSF52540">
    <property type="entry name" value="P-loop containing nucleoside triphosphate hydrolases"/>
    <property type="match status" value="1"/>
</dbReference>
<evidence type="ECO:0000313" key="3">
    <source>
        <dbReference type="Proteomes" id="UP001162131"/>
    </source>
</evidence>
<evidence type="ECO:0000256" key="1">
    <source>
        <dbReference type="ARBA" id="ARBA00022741"/>
    </source>
</evidence>
<dbReference type="EMBL" id="CAJZBQ010000052">
    <property type="protein sequence ID" value="CAG9330839.1"/>
    <property type="molecule type" value="Genomic_DNA"/>
</dbReference>
<organism evidence="2 3">
    <name type="scientific">Blepharisma stoltei</name>
    <dbReference type="NCBI Taxonomy" id="1481888"/>
    <lineage>
        <taxon>Eukaryota</taxon>
        <taxon>Sar</taxon>
        <taxon>Alveolata</taxon>
        <taxon>Ciliophora</taxon>
        <taxon>Postciliodesmatophora</taxon>
        <taxon>Heterotrichea</taxon>
        <taxon>Heterotrichida</taxon>
        <taxon>Blepharismidae</taxon>
        <taxon>Blepharisma</taxon>
    </lineage>
</organism>
<keyword evidence="3" id="KW-1185">Reference proteome</keyword>
<comment type="caution">
    <text evidence="2">The sequence shown here is derived from an EMBL/GenBank/DDBJ whole genome shotgun (WGS) entry which is preliminary data.</text>
</comment>
<accession>A0AAU9JYP4</accession>
<dbReference type="InterPro" id="IPR027417">
    <property type="entry name" value="P-loop_NTPase"/>
</dbReference>
<dbReference type="AlphaFoldDB" id="A0AAU9JYP4"/>
<dbReference type="PROSITE" id="PS51419">
    <property type="entry name" value="RAB"/>
    <property type="match status" value="1"/>
</dbReference>
<name>A0AAU9JYP4_9CILI</name>
<gene>
    <name evidence="2" type="ORF">BSTOLATCC_MIC52251</name>
</gene>
<dbReference type="SMART" id="SM00173">
    <property type="entry name" value="RAS"/>
    <property type="match status" value="1"/>
</dbReference>
<dbReference type="SMART" id="SM00174">
    <property type="entry name" value="RHO"/>
    <property type="match status" value="1"/>
</dbReference>
<dbReference type="GO" id="GO:0003924">
    <property type="term" value="F:GTPase activity"/>
    <property type="evidence" value="ECO:0007669"/>
    <property type="project" value="InterPro"/>
</dbReference>
<dbReference type="GO" id="GO:0005525">
    <property type="term" value="F:GTP binding"/>
    <property type="evidence" value="ECO:0007669"/>
    <property type="project" value="InterPro"/>
</dbReference>
<protein>
    <submittedName>
        <fullName evidence="2">Uncharacterized protein</fullName>
    </submittedName>
</protein>
<dbReference type="Gene3D" id="3.40.50.300">
    <property type="entry name" value="P-loop containing nucleotide triphosphate hydrolases"/>
    <property type="match status" value="1"/>
</dbReference>
<evidence type="ECO:0000313" key="2">
    <source>
        <dbReference type="EMBL" id="CAG9330839.1"/>
    </source>
</evidence>
<dbReference type="PANTHER" id="PTHR47978">
    <property type="match status" value="1"/>
</dbReference>